<dbReference type="AlphaFoldDB" id="A0A8J4XW58"/>
<feature type="region of interest" description="Disordered" evidence="1">
    <location>
        <begin position="112"/>
        <end position="134"/>
    </location>
</feature>
<gene>
    <name evidence="2" type="ORF">GWK47_012352</name>
</gene>
<dbReference type="Proteomes" id="UP000770661">
    <property type="component" value="Unassembled WGS sequence"/>
</dbReference>
<name>A0A8J4XW58_CHIOP</name>
<evidence type="ECO:0000256" key="1">
    <source>
        <dbReference type="SAM" id="MobiDB-lite"/>
    </source>
</evidence>
<accession>A0A8J4XW58</accession>
<protein>
    <submittedName>
        <fullName evidence="2">Uncharacterized protein</fullName>
    </submittedName>
</protein>
<sequence>MVGKEVWTLQQQEMFNGFRDVPAQGVKQAIDLVVDCWNNVMPVTINYAWRSILEGLPEDRQVAVPGNAVTRNRDRFLEAMVAEVRQIPGAGFADMTCEDIREIIQPPAVTADNTMEEEDVAGEADSTGDEKEAKGRVNGQGMWVFLGHSTVQKDFGFRRGSNSGHRKRHSETLTTLHRLPYHSSDPWACQVFLSSEELEVYGRMFV</sequence>
<keyword evidence="3" id="KW-1185">Reference proteome</keyword>
<evidence type="ECO:0000313" key="3">
    <source>
        <dbReference type="Proteomes" id="UP000770661"/>
    </source>
</evidence>
<evidence type="ECO:0000313" key="2">
    <source>
        <dbReference type="EMBL" id="KAG0715255.1"/>
    </source>
</evidence>
<proteinExistence type="predicted"/>
<comment type="caution">
    <text evidence="2">The sequence shown here is derived from an EMBL/GenBank/DDBJ whole genome shotgun (WGS) entry which is preliminary data.</text>
</comment>
<reference evidence="2" key="1">
    <citation type="submission" date="2020-07" db="EMBL/GenBank/DDBJ databases">
        <title>The High-quality genome of the commercially important snow crab, Chionoecetes opilio.</title>
        <authorList>
            <person name="Jeong J.-H."/>
            <person name="Ryu S."/>
        </authorList>
    </citation>
    <scope>NUCLEOTIDE SEQUENCE</scope>
    <source>
        <strain evidence="2">MADBK_172401_WGS</strain>
        <tissue evidence="2">Digestive gland</tissue>
    </source>
</reference>
<dbReference type="EMBL" id="JACEEZ010019858">
    <property type="protein sequence ID" value="KAG0715255.1"/>
    <property type="molecule type" value="Genomic_DNA"/>
</dbReference>
<organism evidence="2 3">
    <name type="scientific">Chionoecetes opilio</name>
    <name type="common">Atlantic snow crab</name>
    <name type="synonym">Cancer opilio</name>
    <dbReference type="NCBI Taxonomy" id="41210"/>
    <lineage>
        <taxon>Eukaryota</taxon>
        <taxon>Metazoa</taxon>
        <taxon>Ecdysozoa</taxon>
        <taxon>Arthropoda</taxon>
        <taxon>Crustacea</taxon>
        <taxon>Multicrustacea</taxon>
        <taxon>Malacostraca</taxon>
        <taxon>Eumalacostraca</taxon>
        <taxon>Eucarida</taxon>
        <taxon>Decapoda</taxon>
        <taxon>Pleocyemata</taxon>
        <taxon>Brachyura</taxon>
        <taxon>Eubrachyura</taxon>
        <taxon>Majoidea</taxon>
        <taxon>Majidae</taxon>
        <taxon>Chionoecetes</taxon>
    </lineage>
</organism>